<keyword evidence="3" id="KW-1185">Reference proteome</keyword>
<sequence>MGASGRIGPGTGDAHARKKKSATRPVTSSDSARGRGAGFGGAAAARTTAFGDGAGGKPVQRRGRRRPAAWPCRRQGLAAGAAGSGGAGDRPATMYVAEWGDVLLRHINTDFFSSYYSTLQWLMD</sequence>
<feature type="compositionally biased region" description="Low complexity" evidence="1">
    <location>
        <begin position="42"/>
        <end position="51"/>
    </location>
</feature>
<dbReference type="Proteomes" id="UP000008021">
    <property type="component" value="Chromosome 3"/>
</dbReference>
<evidence type="ECO:0000256" key="1">
    <source>
        <dbReference type="SAM" id="MobiDB-lite"/>
    </source>
</evidence>
<organism evidence="2">
    <name type="scientific">Oryza meridionalis</name>
    <dbReference type="NCBI Taxonomy" id="40149"/>
    <lineage>
        <taxon>Eukaryota</taxon>
        <taxon>Viridiplantae</taxon>
        <taxon>Streptophyta</taxon>
        <taxon>Embryophyta</taxon>
        <taxon>Tracheophyta</taxon>
        <taxon>Spermatophyta</taxon>
        <taxon>Magnoliopsida</taxon>
        <taxon>Liliopsida</taxon>
        <taxon>Poales</taxon>
        <taxon>Poaceae</taxon>
        <taxon>BOP clade</taxon>
        <taxon>Oryzoideae</taxon>
        <taxon>Oryzeae</taxon>
        <taxon>Oryzinae</taxon>
        <taxon>Oryza</taxon>
    </lineage>
</organism>
<feature type="region of interest" description="Disordered" evidence="1">
    <location>
        <begin position="1"/>
        <end position="90"/>
    </location>
</feature>
<feature type="compositionally biased region" description="Gly residues" evidence="1">
    <location>
        <begin position="1"/>
        <end position="11"/>
    </location>
</feature>
<dbReference type="HOGENOM" id="CLU_2007579_0_0_1"/>
<dbReference type="EnsemblPlants" id="OMERI03G28540.1">
    <property type="protein sequence ID" value="OMERI03G28540.1"/>
    <property type="gene ID" value="OMERI03G28540"/>
</dbReference>
<evidence type="ECO:0000313" key="2">
    <source>
        <dbReference type="EnsemblPlants" id="OMERI03G28540.1"/>
    </source>
</evidence>
<reference evidence="2" key="1">
    <citation type="submission" date="2015-04" db="UniProtKB">
        <authorList>
            <consortium name="EnsemblPlants"/>
        </authorList>
    </citation>
    <scope>IDENTIFICATION</scope>
</reference>
<proteinExistence type="predicted"/>
<name>A0A0E0D5N3_9ORYZ</name>
<dbReference type="Gramene" id="OMERI03G28540.1">
    <property type="protein sequence ID" value="OMERI03G28540.1"/>
    <property type="gene ID" value="OMERI03G28540"/>
</dbReference>
<accession>A0A0E0D5N3</accession>
<reference evidence="2" key="2">
    <citation type="submission" date="2018-05" db="EMBL/GenBank/DDBJ databases">
        <title>OmerRS3 (Oryza meridionalis Reference Sequence Version 3).</title>
        <authorList>
            <person name="Zhang J."/>
            <person name="Kudrna D."/>
            <person name="Lee S."/>
            <person name="Talag J."/>
            <person name="Welchert J."/>
            <person name="Wing R.A."/>
        </authorList>
    </citation>
    <scope>NUCLEOTIDE SEQUENCE [LARGE SCALE GENOMIC DNA]</scope>
    <source>
        <strain evidence="2">cv. OR44</strain>
    </source>
</reference>
<evidence type="ECO:0000313" key="3">
    <source>
        <dbReference type="Proteomes" id="UP000008021"/>
    </source>
</evidence>
<protein>
    <submittedName>
        <fullName evidence="2">Uncharacterized protein</fullName>
    </submittedName>
</protein>
<dbReference type="AlphaFoldDB" id="A0A0E0D5N3"/>